<reference evidence="1" key="2">
    <citation type="submission" date="2015-06" db="UniProtKB">
        <authorList>
            <consortium name="EnsemblPlants"/>
        </authorList>
    </citation>
    <scope>IDENTIFICATION</scope>
    <source>
        <strain evidence="1">DM1-3 516 R44</strain>
    </source>
</reference>
<accession>M1D883</accession>
<evidence type="ECO:0000313" key="2">
    <source>
        <dbReference type="Proteomes" id="UP000011115"/>
    </source>
</evidence>
<dbReference type="InParanoid" id="M1D883"/>
<evidence type="ECO:0000313" key="1">
    <source>
        <dbReference type="EnsemblPlants" id="PGSC0003DMT400084868"/>
    </source>
</evidence>
<sequence>MSRPEPTPWTWLALGDYRWPQADHWPGLLNSAEDLTQQNKLNAIVLNDNILAKMATYVSKQSICKYIDERLNTNCLTIYEAFIILRWMLGQTPQHPNKAKLGKRNNRVLRNARRLTTDSGVLNWINGVLDADPGYLCLHHNKMQANWHQYIECTSMRVGKLNNNLSLKGVQRNTYLGSV</sequence>
<protein>
    <submittedName>
        <fullName evidence="1">Late blight resistance protein</fullName>
    </submittedName>
</protein>
<dbReference type="Proteomes" id="UP000011115">
    <property type="component" value="Unassembled WGS sequence"/>
</dbReference>
<dbReference type="HOGENOM" id="CLU_129006_0_0_1"/>
<dbReference type="PaxDb" id="4113-PGSC0003DMT400084868"/>
<dbReference type="EnsemblPlants" id="PGSC0003DMT400084868">
    <property type="protein sequence ID" value="PGSC0003DMT400084868"/>
    <property type="gene ID" value="PGSC0003DMG400034439"/>
</dbReference>
<dbReference type="Gramene" id="PGSC0003DMT400084868">
    <property type="protein sequence ID" value="PGSC0003DMT400084868"/>
    <property type="gene ID" value="PGSC0003DMG400034439"/>
</dbReference>
<dbReference type="AlphaFoldDB" id="M1D883"/>
<name>M1D883_SOLTU</name>
<reference evidence="2" key="1">
    <citation type="journal article" date="2011" name="Nature">
        <title>Genome sequence and analysis of the tuber crop potato.</title>
        <authorList>
            <consortium name="The Potato Genome Sequencing Consortium"/>
        </authorList>
    </citation>
    <scope>NUCLEOTIDE SEQUENCE [LARGE SCALE GENOMIC DNA]</scope>
    <source>
        <strain evidence="2">cv. DM1-3 516 R44</strain>
    </source>
</reference>
<proteinExistence type="predicted"/>
<keyword evidence="2" id="KW-1185">Reference proteome</keyword>
<organism evidence="1 2">
    <name type="scientific">Solanum tuberosum</name>
    <name type="common">Potato</name>
    <dbReference type="NCBI Taxonomy" id="4113"/>
    <lineage>
        <taxon>Eukaryota</taxon>
        <taxon>Viridiplantae</taxon>
        <taxon>Streptophyta</taxon>
        <taxon>Embryophyta</taxon>
        <taxon>Tracheophyta</taxon>
        <taxon>Spermatophyta</taxon>
        <taxon>Magnoliopsida</taxon>
        <taxon>eudicotyledons</taxon>
        <taxon>Gunneridae</taxon>
        <taxon>Pentapetalae</taxon>
        <taxon>asterids</taxon>
        <taxon>lamiids</taxon>
        <taxon>Solanales</taxon>
        <taxon>Solanaceae</taxon>
        <taxon>Solanoideae</taxon>
        <taxon>Solaneae</taxon>
        <taxon>Solanum</taxon>
    </lineage>
</organism>